<evidence type="ECO:0000259" key="1">
    <source>
        <dbReference type="PROSITE" id="PS50011"/>
    </source>
</evidence>
<keyword evidence="2" id="KW-0418">Kinase</keyword>
<name>A0A8H4B4G0_GIGMA</name>
<evidence type="ECO:0000313" key="3">
    <source>
        <dbReference type="Proteomes" id="UP000439903"/>
    </source>
</evidence>
<accession>A0A8H4B4G0</accession>
<dbReference type="PANTHER" id="PTHR44329:SF297">
    <property type="entry name" value="RECEPTOR-INTERACTING SERINE_THREONINE-PROTEIN KINASE 3"/>
    <property type="match status" value="1"/>
</dbReference>
<dbReference type="GO" id="GO:0004674">
    <property type="term" value="F:protein serine/threonine kinase activity"/>
    <property type="evidence" value="ECO:0007669"/>
    <property type="project" value="TreeGrafter"/>
</dbReference>
<dbReference type="Pfam" id="PF00069">
    <property type="entry name" value="Pkinase"/>
    <property type="match status" value="1"/>
</dbReference>
<keyword evidence="2" id="KW-0808">Transferase</keyword>
<keyword evidence="3" id="KW-1185">Reference proteome</keyword>
<dbReference type="SUPFAM" id="SSF56112">
    <property type="entry name" value="Protein kinase-like (PK-like)"/>
    <property type="match status" value="1"/>
</dbReference>
<dbReference type="OrthoDB" id="2418574at2759"/>
<feature type="domain" description="Protein kinase" evidence="1">
    <location>
        <begin position="107"/>
        <end position="331"/>
    </location>
</feature>
<dbReference type="PROSITE" id="PS50011">
    <property type="entry name" value="PROTEIN_KINASE_DOM"/>
    <property type="match status" value="1"/>
</dbReference>
<reference evidence="2 3" key="1">
    <citation type="journal article" date="2019" name="Environ. Microbiol.">
        <title>At the nexus of three kingdoms: the genome of the mycorrhizal fungus Gigaspora margarita provides insights into plant, endobacterial and fungal interactions.</title>
        <authorList>
            <person name="Venice F."/>
            <person name="Ghignone S."/>
            <person name="Salvioli di Fossalunga A."/>
            <person name="Amselem J."/>
            <person name="Novero M."/>
            <person name="Xianan X."/>
            <person name="Sedzielewska Toro K."/>
            <person name="Morin E."/>
            <person name="Lipzen A."/>
            <person name="Grigoriev I.V."/>
            <person name="Henrissat B."/>
            <person name="Martin F.M."/>
            <person name="Bonfante P."/>
        </authorList>
    </citation>
    <scope>NUCLEOTIDE SEQUENCE [LARGE SCALE GENOMIC DNA]</scope>
    <source>
        <strain evidence="2 3">BEG34</strain>
    </source>
</reference>
<dbReference type="GO" id="GO:0005524">
    <property type="term" value="F:ATP binding"/>
    <property type="evidence" value="ECO:0007669"/>
    <property type="project" value="InterPro"/>
</dbReference>
<dbReference type="InterPro" id="IPR051681">
    <property type="entry name" value="Ser/Thr_Kinases-Pseudokinases"/>
</dbReference>
<dbReference type="InterPro" id="IPR000719">
    <property type="entry name" value="Prot_kinase_dom"/>
</dbReference>
<dbReference type="EMBL" id="WTPW01000017">
    <property type="protein sequence ID" value="KAF0559375.1"/>
    <property type="molecule type" value="Genomic_DNA"/>
</dbReference>
<dbReference type="Gene3D" id="1.10.510.10">
    <property type="entry name" value="Transferase(Phosphotransferase) domain 1"/>
    <property type="match status" value="1"/>
</dbReference>
<dbReference type="Proteomes" id="UP000439903">
    <property type="component" value="Unassembled WGS sequence"/>
</dbReference>
<dbReference type="PANTHER" id="PTHR44329">
    <property type="entry name" value="SERINE/THREONINE-PROTEIN KINASE TNNI3K-RELATED"/>
    <property type="match status" value="1"/>
</dbReference>
<organism evidence="2 3">
    <name type="scientific">Gigaspora margarita</name>
    <dbReference type="NCBI Taxonomy" id="4874"/>
    <lineage>
        <taxon>Eukaryota</taxon>
        <taxon>Fungi</taxon>
        <taxon>Fungi incertae sedis</taxon>
        <taxon>Mucoromycota</taxon>
        <taxon>Glomeromycotina</taxon>
        <taxon>Glomeromycetes</taxon>
        <taxon>Diversisporales</taxon>
        <taxon>Gigasporaceae</taxon>
        <taxon>Gigaspora</taxon>
    </lineage>
</organism>
<dbReference type="AlphaFoldDB" id="A0A8H4B4G0"/>
<sequence length="331" mass="39467">MSSEDTNQDIEEVARQDFINNVLIDFKPGDEFYETESTRLKKYGQCLECNKIRTGRKWCRSCNAEYFRQAFSTWTSGNLEIDYFIQNSQIYATSSLTNLEWWPYDIFSDIEEIGRGGYGTVFRAKRKVQRIKGWDYLNNKLLRFEEKDFYEYNGFVYVEYVVLKTIGQSQILPKDFLNEAKRLQRWAYQSILTWGSPILQGFTKNDDTGQYYHVLEYYDKGDIRNIQNDEITWYDRIKIIYHVSKDMYNIHKAGLIHRDIHPGNVLRFMDGFDYININDLEDIQEQIEKADEILRPKIKKQTYHPEAIYTSRIMPNFQEEHCSIGLNMVLD</sequence>
<dbReference type="SMART" id="SM00220">
    <property type="entry name" value="S_TKc"/>
    <property type="match status" value="1"/>
</dbReference>
<comment type="caution">
    <text evidence="2">The sequence shown here is derived from an EMBL/GenBank/DDBJ whole genome shotgun (WGS) entry which is preliminary data.</text>
</comment>
<dbReference type="InterPro" id="IPR011009">
    <property type="entry name" value="Kinase-like_dom_sf"/>
</dbReference>
<gene>
    <name evidence="2" type="ORF">F8M41_006129</name>
</gene>
<proteinExistence type="predicted"/>
<protein>
    <submittedName>
        <fullName evidence="2">Kinase-like domain-containing protein</fullName>
    </submittedName>
</protein>
<evidence type="ECO:0000313" key="2">
    <source>
        <dbReference type="EMBL" id="KAF0559375.1"/>
    </source>
</evidence>